<dbReference type="PRINTS" id="PR00171">
    <property type="entry name" value="SUGRTRNSPORT"/>
</dbReference>
<dbReference type="Proteomes" id="UP000829291">
    <property type="component" value="Chromosome 3"/>
</dbReference>
<dbReference type="InParanoid" id="A0A6J0C1F5"/>
<feature type="transmembrane region" description="Helical" evidence="9">
    <location>
        <begin position="323"/>
        <end position="343"/>
    </location>
</feature>
<dbReference type="PANTHER" id="PTHR48021:SF46">
    <property type="entry name" value="MAJOR FACILITATOR SUPERFAMILY (MFS) PROFILE DOMAIN-CONTAINING PROTEIN"/>
    <property type="match status" value="1"/>
</dbReference>
<dbReference type="InterPro" id="IPR036259">
    <property type="entry name" value="MFS_trans_sf"/>
</dbReference>
<evidence type="ECO:0000259" key="10">
    <source>
        <dbReference type="PROSITE" id="PS50850"/>
    </source>
</evidence>
<dbReference type="RefSeq" id="XP_015520279.1">
    <property type="nucleotide sequence ID" value="XM_015664793.2"/>
</dbReference>
<dbReference type="FunFam" id="1.20.1250.20:FF:000218">
    <property type="entry name" value="facilitated trehalose transporter Tret1"/>
    <property type="match status" value="1"/>
</dbReference>
<keyword evidence="8" id="KW-0325">Glycoprotein</keyword>
<keyword evidence="3" id="KW-1003">Cell membrane</keyword>
<keyword evidence="5 9" id="KW-0812">Transmembrane</keyword>
<dbReference type="InterPro" id="IPR020846">
    <property type="entry name" value="MFS_dom"/>
</dbReference>
<feature type="transmembrane region" description="Helical" evidence="9">
    <location>
        <begin position="422"/>
        <end position="442"/>
    </location>
</feature>
<evidence type="ECO:0000256" key="5">
    <source>
        <dbReference type="ARBA" id="ARBA00022692"/>
    </source>
</evidence>
<keyword evidence="4" id="KW-0762">Sugar transport</keyword>
<dbReference type="PANTHER" id="PTHR48021">
    <property type="match status" value="1"/>
</dbReference>
<dbReference type="PROSITE" id="PS50850">
    <property type="entry name" value="MFS"/>
    <property type="match status" value="1"/>
</dbReference>
<dbReference type="InterPro" id="IPR005828">
    <property type="entry name" value="MFS_sugar_transport-like"/>
</dbReference>
<organism evidence="12">
    <name type="scientific">Neodiprion lecontei</name>
    <name type="common">Redheaded pine sawfly</name>
    <dbReference type="NCBI Taxonomy" id="441921"/>
    <lineage>
        <taxon>Eukaryota</taxon>
        <taxon>Metazoa</taxon>
        <taxon>Ecdysozoa</taxon>
        <taxon>Arthropoda</taxon>
        <taxon>Hexapoda</taxon>
        <taxon>Insecta</taxon>
        <taxon>Pterygota</taxon>
        <taxon>Neoptera</taxon>
        <taxon>Endopterygota</taxon>
        <taxon>Hymenoptera</taxon>
        <taxon>Tenthredinoidea</taxon>
        <taxon>Diprionidae</taxon>
        <taxon>Diprioninae</taxon>
        <taxon>Neodiprion</taxon>
    </lineage>
</organism>
<dbReference type="InterPro" id="IPR050549">
    <property type="entry name" value="MFS_Trehalose_Transporter"/>
</dbReference>
<reference evidence="12" key="1">
    <citation type="submission" date="2025-08" db="UniProtKB">
        <authorList>
            <consortium name="RefSeq"/>
        </authorList>
    </citation>
    <scope>IDENTIFICATION</scope>
    <source>
        <tissue evidence="12">Thorax and Abdomen</tissue>
    </source>
</reference>
<evidence type="ECO:0000256" key="6">
    <source>
        <dbReference type="ARBA" id="ARBA00022989"/>
    </source>
</evidence>
<feature type="transmembrane region" description="Helical" evidence="9">
    <location>
        <begin position="355"/>
        <end position="379"/>
    </location>
</feature>
<evidence type="ECO:0000256" key="2">
    <source>
        <dbReference type="ARBA" id="ARBA00022448"/>
    </source>
</evidence>
<feature type="transmembrane region" description="Helical" evidence="9">
    <location>
        <begin position="294"/>
        <end position="314"/>
    </location>
</feature>
<evidence type="ECO:0000256" key="3">
    <source>
        <dbReference type="ARBA" id="ARBA00022475"/>
    </source>
</evidence>
<feature type="transmembrane region" description="Helical" evidence="9">
    <location>
        <begin position="171"/>
        <end position="192"/>
    </location>
</feature>
<feature type="domain" description="Major facilitator superfamily (MFS) profile" evidence="10">
    <location>
        <begin position="13"/>
        <end position="446"/>
    </location>
</feature>
<dbReference type="GO" id="GO:0022857">
    <property type="term" value="F:transmembrane transporter activity"/>
    <property type="evidence" value="ECO:0007669"/>
    <property type="project" value="InterPro"/>
</dbReference>
<feature type="transmembrane region" description="Helical" evidence="9">
    <location>
        <begin position="255"/>
        <end position="274"/>
    </location>
</feature>
<dbReference type="Pfam" id="PF00083">
    <property type="entry name" value="Sugar_tr"/>
    <property type="match status" value="1"/>
</dbReference>
<accession>A0A6J0C1F5</accession>
<keyword evidence="6 9" id="KW-1133">Transmembrane helix</keyword>
<feature type="transmembrane region" description="Helical" evidence="9">
    <location>
        <begin position="114"/>
        <end position="135"/>
    </location>
</feature>
<evidence type="ECO:0000256" key="4">
    <source>
        <dbReference type="ARBA" id="ARBA00022597"/>
    </source>
</evidence>
<dbReference type="PROSITE" id="PS00216">
    <property type="entry name" value="SUGAR_TRANSPORT_1"/>
    <property type="match status" value="1"/>
</dbReference>
<evidence type="ECO:0000256" key="7">
    <source>
        <dbReference type="ARBA" id="ARBA00023136"/>
    </source>
</evidence>
<evidence type="ECO:0000256" key="9">
    <source>
        <dbReference type="SAM" id="Phobius"/>
    </source>
</evidence>
<feature type="transmembrane region" description="Helical" evidence="9">
    <location>
        <begin position="14"/>
        <end position="39"/>
    </location>
</feature>
<feature type="transmembrane region" description="Helical" evidence="9">
    <location>
        <begin position="391"/>
        <end position="410"/>
    </location>
</feature>
<evidence type="ECO:0000256" key="8">
    <source>
        <dbReference type="ARBA" id="ARBA00023180"/>
    </source>
</evidence>
<dbReference type="OrthoDB" id="6339427at2759"/>
<feature type="transmembrane region" description="Helical" evidence="9">
    <location>
        <begin position="91"/>
        <end position="108"/>
    </location>
</feature>
<dbReference type="AlphaFoldDB" id="A0A6J0C1F5"/>
<dbReference type="InterPro" id="IPR003663">
    <property type="entry name" value="Sugar/inositol_transpt"/>
</dbReference>
<keyword evidence="2" id="KW-0813">Transport</keyword>
<keyword evidence="7 9" id="KW-0472">Membrane</keyword>
<proteinExistence type="predicted"/>
<gene>
    <name evidence="12" type="primary">LOC107224655</name>
</gene>
<evidence type="ECO:0000313" key="11">
    <source>
        <dbReference type="Proteomes" id="UP000829291"/>
    </source>
</evidence>
<dbReference type="GeneID" id="107224655"/>
<dbReference type="GO" id="GO:0005886">
    <property type="term" value="C:plasma membrane"/>
    <property type="evidence" value="ECO:0007669"/>
    <property type="project" value="UniProtKB-SubCell"/>
</dbReference>
<dbReference type="Gene3D" id="1.20.1250.20">
    <property type="entry name" value="MFS general substrate transporter like domains"/>
    <property type="match status" value="1"/>
</dbReference>
<feature type="transmembrane region" description="Helical" evidence="9">
    <location>
        <begin position="147"/>
        <end position="165"/>
    </location>
</feature>
<name>A0A6J0C1F5_NEOLC</name>
<protein>
    <submittedName>
        <fullName evidence="12">Facilitated trehalose transporter Tret1 isoform X1</fullName>
    </submittedName>
</protein>
<comment type="subcellular location">
    <subcellularLocation>
        <location evidence="1">Cell membrane</location>
        <topology evidence="1">Multi-pass membrane protein</topology>
    </subcellularLocation>
</comment>
<dbReference type="SUPFAM" id="SSF103473">
    <property type="entry name" value="MFS general substrate transporter"/>
    <property type="match status" value="1"/>
</dbReference>
<keyword evidence="11" id="KW-1185">Reference proteome</keyword>
<evidence type="ECO:0000313" key="12">
    <source>
        <dbReference type="RefSeq" id="XP_015520279.1"/>
    </source>
</evidence>
<dbReference type="InterPro" id="IPR005829">
    <property type="entry name" value="Sugar_transporter_CS"/>
</dbReference>
<sequence length="460" mass="50563">MIFRLTSPFPNDTLWLQWIGGFAAMIMMFVVGLTIGWASPYLAQFSTEDSPFPASVDEVSWIASIFQLGRLPGAALGFIGNQYLGSKTTMIGNGCGLMMSWILVIAANSVAWLYVARFICGVAIEVASISFPLYLGDISSSNIRGALIAMTLNGLSLGILTGNIMGAYISMRIFACISLVPTISFVLIFILIPQSPYYLTSKSKMQDAEKSILKYNPKANISVEVETIKQFVATTSAVTFIDRLREFNIPRNRKAGLTVIILDLFAQFCGLNPIATYMETIVTRGMVTVVTPSIVPILANGLGIVAGLLMMYLADAVGRRRMWVYSSCGVCLAMTALGTHFYLLNDGLDPKHLQWIPIISMILFTICFNMGLNCIPAILLSELFGANIRTLAASISCAFAAVFAFTSVNSYQYLLELIDESYIYWMYAILMVVSAIFGLFLVPEMKGKTLKEIQDFMTEK</sequence>
<dbReference type="KEGG" id="nlo:107224655"/>
<evidence type="ECO:0000256" key="1">
    <source>
        <dbReference type="ARBA" id="ARBA00004651"/>
    </source>
</evidence>